<name>A0A8H8RKR2_9HELO</name>
<evidence type="ECO:0000256" key="5">
    <source>
        <dbReference type="ARBA" id="ARBA00038359"/>
    </source>
</evidence>
<comment type="subcellular location">
    <subcellularLocation>
        <location evidence="1">Membrane</location>
        <topology evidence="1">Multi-pass membrane protein</topology>
    </subcellularLocation>
</comment>
<evidence type="ECO:0000256" key="3">
    <source>
        <dbReference type="ARBA" id="ARBA00022989"/>
    </source>
</evidence>
<evidence type="ECO:0000259" key="7">
    <source>
        <dbReference type="Pfam" id="PF20684"/>
    </source>
</evidence>
<organism evidence="8 9">
    <name type="scientific">Lachnellula occidentalis</name>
    <dbReference type="NCBI Taxonomy" id="215460"/>
    <lineage>
        <taxon>Eukaryota</taxon>
        <taxon>Fungi</taxon>
        <taxon>Dikarya</taxon>
        <taxon>Ascomycota</taxon>
        <taxon>Pezizomycotina</taxon>
        <taxon>Leotiomycetes</taxon>
        <taxon>Helotiales</taxon>
        <taxon>Lachnaceae</taxon>
        <taxon>Lachnellula</taxon>
    </lineage>
</organism>
<dbReference type="InterPro" id="IPR049326">
    <property type="entry name" value="Rhodopsin_dom_fungi"/>
</dbReference>
<dbReference type="PANTHER" id="PTHR33048:SF146">
    <property type="entry name" value="INTEGRAL MEMBRANE PROTEIN"/>
    <property type="match status" value="1"/>
</dbReference>
<feature type="transmembrane region" description="Helical" evidence="6">
    <location>
        <begin position="211"/>
        <end position="233"/>
    </location>
</feature>
<dbReference type="Proteomes" id="UP000443090">
    <property type="component" value="Unassembled WGS sequence"/>
</dbReference>
<dbReference type="InterPro" id="IPR052337">
    <property type="entry name" value="SAT4-like"/>
</dbReference>
<feature type="transmembrane region" description="Helical" evidence="6">
    <location>
        <begin position="95"/>
        <end position="116"/>
    </location>
</feature>
<evidence type="ECO:0000256" key="4">
    <source>
        <dbReference type="ARBA" id="ARBA00023136"/>
    </source>
</evidence>
<dbReference type="GO" id="GO:0016020">
    <property type="term" value="C:membrane"/>
    <property type="evidence" value="ECO:0007669"/>
    <property type="project" value="UniProtKB-SubCell"/>
</dbReference>
<proteinExistence type="inferred from homology"/>
<dbReference type="Pfam" id="PF20684">
    <property type="entry name" value="Fung_rhodopsin"/>
    <property type="match status" value="1"/>
</dbReference>
<dbReference type="EMBL" id="QGMI01000784">
    <property type="protein sequence ID" value="TVY36794.1"/>
    <property type="molecule type" value="Genomic_DNA"/>
</dbReference>
<feature type="transmembrane region" description="Helical" evidence="6">
    <location>
        <begin position="50"/>
        <end position="75"/>
    </location>
</feature>
<evidence type="ECO:0000256" key="2">
    <source>
        <dbReference type="ARBA" id="ARBA00022692"/>
    </source>
</evidence>
<feature type="domain" description="Rhodopsin" evidence="7">
    <location>
        <begin position="34"/>
        <end position="267"/>
    </location>
</feature>
<evidence type="ECO:0000256" key="6">
    <source>
        <dbReference type="SAM" id="Phobius"/>
    </source>
</evidence>
<comment type="caution">
    <text evidence="8">The sequence shown here is derived from an EMBL/GenBank/DDBJ whole genome shotgun (WGS) entry which is preliminary data.</text>
</comment>
<evidence type="ECO:0000256" key="1">
    <source>
        <dbReference type="ARBA" id="ARBA00004141"/>
    </source>
</evidence>
<sequence length="347" mass="38802">MDIPKPDGPDDSIASQMLVSCWTLYGVLTITILLRVIAKLSIKLRLGLDDALITLALLLGIGNISLNTFAVQYGLGRHYFYLTPFERVHAMKYEFLSQPVGILSPMFGRLAFMIYLVNIIVISKPKRWFIYSLAAQHVIINVVTMLLIILQCQHFSTLWDPIGTPGKCISPSVQANFGCFQGATNTVTDMVLTVMPISIVWKLQLAKKLKIALSILLGLSSLAMITAVIRTVLTARIAYRDDFTHNSIENCTVMITSSVPTLRPLFVRRKRNTFSYEMEDYAERSIASKGLDRRSKTRSQVMSRGYASMESSEETIIMSFPSPPKGAILKETRYEVTHEFESDGKGG</sequence>
<evidence type="ECO:0000313" key="8">
    <source>
        <dbReference type="EMBL" id="TVY36794.1"/>
    </source>
</evidence>
<reference evidence="8 9" key="1">
    <citation type="submission" date="2018-05" db="EMBL/GenBank/DDBJ databases">
        <title>Genome sequencing and assembly of the regulated plant pathogen Lachnellula willkommii and related sister species for the development of diagnostic species identification markers.</title>
        <authorList>
            <person name="Giroux E."/>
            <person name="Bilodeau G."/>
        </authorList>
    </citation>
    <scope>NUCLEOTIDE SEQUENCE [LARGE SCALE GENOMIC DNA]</scope>
    <source>
        <strain evidence="8 9">CBS 160.35</strain>
    </source>
</reference>
<keyword evidence="3 6" id="KW-1133">Transmembrane helix</keyword>
<gene>
    <name evidence="8" type="ORF">LOCC1_G005660</name>
</gene>
<feature type="transmembrane region" description="Helical" evidence="6">
    <location>
        <begin position="128"/>
        <end position="150"/>
    </location>
</feature>
<accession>A0A8H8RKR2</accession>
<keyword evidence="9" id="KW-1185">Reference proteome</keyword>
<keyword evidence="4 6" id="KW-0472">Membrane</keyword>
<comment type="similarity">
    <text evidence="5">Belongs to the SAT4 family.</text>
</comment>
<keyword evidence="2 6" id="KW-0812">Transmembrane</keyword>
<dbReference type="OrthoDB" id="5429740at2759"/>
<dbReference type="PANTHER" id="PTHR33048">
    <property type="entry name" value="PTH11-LIKE INTEGRAL MEMBRANE PROTEIN (AFU_ORTHOLOGUE AFUA_5G11245)"/>
    <property type="match status" value="1"/>
</dbReference>
<dbReference type="AlphaFoldDB" id="A0A8H8RKR2"/>
<evidence type="ECO:0000313" key="9">
    <source>
        <dbReference type="Proteomes" id="UP000443090"/>
    </source>
</evidence>
<protein>
    <recommendedName>
        <fullName evidence="7">Rhodopsin domain-containing protein</fullName>
    </recommendedName>
</protein>
<feature type="transmembrane region" description="Helical" evidence="6">
    <location>
        <begin position="13"/>
        <end position="38"/>
    </location>
</feature>